<dbReference type="AlphaFoldDB" id="A0A9N7UQH8"/>
<name>A0A9N7UQH8_PLEPL</name>
<evidence type="ECO:0000313" key="2">
    <source>
        <dbReference type="EMBL" id="CAB1434631.1"/>
    </source>
</evidence>
<organism evidence="2 3">
    <name type="scientific">Pleuronectes platessa</name>
    <name type="common">European plaice</name>
    <dbReference type="NCBI Taxonomy" id="8262"/>
    <lineage>
        <taxon>Eukaryota</taxon>
        <taxon>Metazoa</taxon>
        <taxon>Chordata</taxon>
        <taxon>Craniata</taxon>
        <taxon>Vertebrata</taxon>
        <taxon>Euteleostomi</taxon>
        <taxon>Actinopterygii</taxon>
        <taxon>Neopterygii</taxon>
        <taxon>Teleostei</taxon>
        <taxon>Neoteleostei</taxon>
        <taxon>Acanthomorphata</taxon>
        <taxon>Carangaria</taxon>
        <taxon>Pleuronectiformes</taxon>
        <taxon>Pleuronectoidei</taxon>
        <taxon>Pleuronectidae</taxon>
        <taxon>Pleuronectes</taxon>
    </lineage>
</organism>
<feature type="region of interest" description="Disordered" evidence="1">
    <location>
        <begin position="259"/>
        <end position="286"/>
    </location>
</feature>
<sequence length="286" mass="30705">MGLKVKEVEGAVTPADSGPGGGAGDYSGSSAHLPSTSSVNKWSGTGEKFGEIVAAGGVEELPANQWNLKTPPSLPALNRAANHPEVKRTGRPHRARAPGPTRVGVISGPAARNAGQGVLLLLLVYQCSDRGGVCWREHHTASPTAAAHAKTLGQQSHNPLVRVTDEGRGLQSVLEQHQFRVERAPPSHFEISPGDRKWFDDTRRCEEEVPGGWEEQECESPANPAVHADSGQGKKQRESRRECVSVCVRGEECAEECEMPAGPNMTETEDGGNEKEEMETLRTPEK</sequence>
<gene>
    <name evidence="2" type="ORF">PLEPLA_LOCUS22680</name>
</gene>
<feature type="region of interest" description="Disordered" evidence="1">
    <location>
        <begin position="209"/>
        <end position="241"/>
    </location>
</feature>
<comment type="caution">
    <text evidence="2">The sequence shown here is derived from an EMBL/GenBank/DDBJ whole genome shotgun (WGS) entry which is preliminary data.</text>
</comment>
<protein>
    <submittedName>
        <fullName evidence="2">Uncharacterized protein</fullName>
    </submittedName>
</protein>
<accession>A0A9N7UQH8</accession>
<feature type="compositionally biased region" description="Basic and acidic residues" evidence="1">
    <location>
        <begin position="272"/>
        <end position="286"/>
    </location>
</feature>
<feature type="region of interest" description="Disordered" evidence="1">
    <location>
        <begin position="1"/>
        <end position="44"/>
    </location>
</feature>
<reference evidence="2" key="1">
    <citation type="submission" date="2020-03" db="EMBL/GenBank/DDBJ databases">
        <authorList>
            <person name="Weist P."/>
        </authorList>
    </citation>
    <scope>NUCLEOTIDE SEQUENCE</scope>
</reference>
<proteinExistence type="predicted"/>
<evidence type="ECO:0000313" key="3">
    <source>
        <dbReference type="Proteomes" id="UP001153269"/>
    </source>
</evidence>
<dbReference type="Proteomes" id="UP001153269">
    <property type="component" value="Unassembled WGS sequence"/>
</dbReference>
<keyword evidence="3" id="KW-1185">Reference proteome</keyword>
<dbReference type="EMBL" id="CADEAL010001680">
    <property type="protein sequence ID" value="CAB1434631.1"/>
    <property type="molecule type" value="Genomic_DNA"/>
</dbReference>
<feature type="region of interest" description="Disordered" evidence="1">
    <location>
        <begin position="84"/>
        <end position="108"/>
    </location>
</feature>
<feature type="compositionally biased region" description="Polar residues" evidence="1">
    <location>
        <begin position="32"/>
        <end position="43"/>
    </location>
</feature>
<evidence type="ECO:0000256" key="1">
    <source>
        <dbReference type="SAM" id="MobiDB-lite"/>
    </source>
</evidence>